<protein>
    <recommendedName>
        <fullName evidence="2">Centromere protein S</fullName>
    </recommendedName>
</protein>
<sequence length="232" mass="25926">EKTLSDVKSEHLATLYHECTIRAKEISERSAVIIPDEITSFVTETSFRFCQMLATDIESFARHAKRSTINMDDVLLFARRNPLLVKFLENKSAEFDAAADVEDANSDVQPVKRKKQPTKNKLKDGSASKFKDSPLKPSSLMTFFIQPDKATPRTSATAMDTSPFQSPVKNASNDRTDEKADLQEKSAENVHESKLSTPQKGDTGEGATRSAFETSLFDDKDDFSNIFDDFDP</sequence>
<keyword evidence="5" id="KW-0234">DNA repair</keyword>
<dbReference type="GO" id="GO:0003682">
    <property type="term" value="F:chromatin binding"/>
    <property type="evidence" value="ECO:0007669"/>
    <property type="project" value="TreeGrafter"/>
</dbReference>
<feature type="compositionally biased region" description="Basic residues" evidence="6">
    <location>
        <begin position="111"/>
        <end position="120"/>
    </location>
</feature>
<feature type="compositionally biased region" description="Polar residues" evidence="6">
    <location>
        <begin position="152"/>
        <end position="171"/>
    </location>
</feature>
<evidence type="ECO:0000256" key="3">
    <source>
        <dbReference type="ARBA" id="ARBA00022763"/>
    </source>
</evidence>
<dbReference type="EMBL" id="CABIJS010000144">
    <property type="protein sequence ID" value="VUZ44635.1"/>
    <property type="molecule type" value="Genomic_DNA"/>
</dbReference>
<feature type="region of interest" description="Disordered" evidence="6">
    <location>
        <begin position="151"/>
        <end position="215"/>
    </location>
</feature>
<feature type="compositionally biased region" description="Basic and acidic residues" evidence="6">
    <location>
        <begin position="121"/>
        <end position="134"/>
    </location>
</feature>
<gene>
    <name evidence="7" type="ORF">WMSIL1_LOCUS4901</name>
</gene>
<dbReference type="InterPro" id="IPR009072">
    <property type="entry name" value="Histone-fold"/>
</dbReference>
<dbReference type="Pfam" id="PF15630">
    <property type="entry name" value="CENP-S"/>
    <property type="match status" value="1"/>
</dbReference>
<dbReference type="PANTHER" id="PTHR22980">
    <property type="entry name" value="CORTISTATIN"/>
    <property type="match status" value="1"/>
</dbReference>
<evidence type="ECO:0000256" key="1">
    <source>
        <dbReference type="ARBA" id="ARBA00006612"/>
    </source>
</evidence>
<comment type="similarity">
    <text evidence="1">Belongs to the TAF9 family. CENP-S/MHF1 subfamily.</text>
</comment>
<evidence type="ECO:0000256" key="4">
    <source>
        <dbReference type="ARBA" id="ARBA00023125"/>
    </source>
</evidence>
<dbReference type="GO" id="GO:0006281">
    <property type="term" value="P:DNA repair"/>
    <property type="evidence" value="ECO:0007669"/>
    <property type="project" value="UniProtKB-KW"/>
</dbReference>
<dbReference type="GO" id="GO:0071821">
    <property type="term" value="C:FANCM-MHF complex"/>
    <property type="evidence" value="ECO:0007669"/>
    <property type="project" value="InterPro"/>
</dbReference>
<dbReference type="Gene3D" id="1.10.20.10">
    <property type="entry name" value="Histone, subunit A"/>
    <property type="match status" value="1"/>
</dbReference>
<name>A0A564YBI2_HYMDI</name>
<evidence type="ECO:0000313" key="8">
    <source>
        <dbReference type="Proteomes" id="UP000321570"/>
    </source>
</evidence>
<dbReference type="CDD" id="cd22919">
    <property type="entry name" value="HFD_CENP-S"/>
    <property type="match status" value="1"/>
</dbReference>
<dbReference type="GO" id="GO:0000712">
    <property type="term" value="P:resolution of meiotic recombination intermediates"/>
    <property type="evidence" value="ECO:0007669"/>
    <property type="project" value="TreeGrafter"/>
</dbReference>
<keyword evidence="4" id="KW-0238">DNA-binding</keyword>
<dbReference type="SUPFAM" id="SSF47113">
    <property type="entry name" value="Histone-fold"/>
    <property type="match status" value="1"/>
</dbReference>
<evidence type="ECO:0000313" key="7">
    <source>
        <dbReference type="EMBL" id="VUZ44635.1"/>
    </source>
</evidence>
<reference evidence="7 8" key="1">
    <citation type="submission" date="2019-07" db="EMBL/GenBank/DDBJ databases">
        <authorList>
            <person name="Jastrzebski P J."/>
            <person name="Paukszto L."/>
            <person name="Jastrzebski P J."/>
        </authorList>
    </citation>
    <scope>NUCLEOTIDE SEQUENCE [LARGE SCALE GENOMIC DNA]</scope>
    <source>
        <strain evidence="7 8">WMS-il1</strain>
    </source>
</reference>
<feature type="non-terminal residue" evidence="7">
    <location>
        <position position="1"/>
    </location>
</feature>
<dbReference type="PANTHER" id="PTHR22980:SF0">
    <property type="entry name" value="CENTROMERE PROTEIN S"/>
    <property type="match status" value="1"/>
</dbReference>
<organism evidence="7 8">
    <name type="scientific">Hymenolepis diminuta</name>
    <name type="common">Rat tapeworm</name>
    <dbReference type="NCBI Taxonomy" id="6216"/>
    <lineage>
        <taxon>Eukaryota</taxon>
        <taxon>Metazoa</taxon>
        <taxon>Spiralia</taxon>
        <taxon>Lophotrochozoa</taxon>
        <taxon>Platyhelminthes</taxon>
        <taxon>Cestoda</taxon>
        <taxon>Eucestoda</taxon>
        <taxon>Cyclophyllidea</taxon>
        <taxon>Hymenolepididae</taxon>
        <taxon>Hymenolepis</taxon>
    </lineage>
</organism>
<dbReference type="GO" id="GO:0046982">
    <property type="term" value="F:protein heterodimerization activity"/>
    <property type="evidence" value="ECO:0007669"/>
    <property type="project" value="InterPro"/>
</dbReference>
<dbReference type="InterPro" id="IPR029003">
    <property type="entry name" value="CENP-S/Mhf1"/>
</dbReference>
<dbReference type="AlphaFoldDB" id="A0A564YBI2"/>
<proteinExistence type="inferred from homology"/>
<evidence type="ECO:0000256" key="2">
    <source>
        <dbReference type="ARBA" id="ARBA00016400"/>
    </source>
</evidence>
<evidence type="ECO:0000256" key="5">
    <source>
        <dbReference type="ARBA" id="ARBA00023204"/>
    </source>
</evidence>
<keyword evidence="3" id="KW-0227">DNA damage</keyword>
<dbReference type="GO" id="GO:0003677">
    <property type="term" value="F:DNA binding"/>
    <property type="evidence" value="ECO:0007669"/>
    <property type="project" value="UniProtKB-KW"/>
</dbReference>
<accession>A0A564YBI2</accession>
<dbReference type="GO" id="GO:0031297">
    <property type="term" value="P:replication fork processing"/>
    <property type="evidence" value="ECO:0007669"/>
    <property type="project" value="TreeGrafter"/>
</dbReference>
<keyword evidence="8" id="KW-1185">Reference proteome</keyword>
<feature type="compositionally biased region" description="Basic and acidic residues" evidence="6">
    <location>
        <begin position="172"/>
        <end position="194"/>
    </location>
</feature>
<feature type="region of interest" description="Disordered" evidence="6">
    <location>
        <begin position="101"/>
        <end position="134"/>
    </location>
</feature>
<dbReference type="Proteomes" id="UP000321570">
    <property type="component" value="Unassembled WGS sequence"/>
</dbReference>
<evidence type="ECO:0000256" key="6">
    <source>
        <dbReference type="SAM" id="MobiDB-lite"/>
    </source>
</evidence>